<proteinExistence type="predicted"/>
<dbReference type="AlphaFoldDB" id="A0A7W7W009"/>
<protein>
    <submittedName>
        <fullName evidence="1">Uncharacterized protein</fullName>
    </submittedName>
</protein>
<reference evidence="1 2" key="1">
    <citation type="submission" date="2020-08" db="EMBL/GenBank/DDBJ databases">
        <title>Sequencing the genomes of 1000 actinobacteria strains.</title>
        <authorList>
            <person name="Klenk H.-P."/>
        </authorList>
    </citation>
    <scope>NUCLEOTIDE SEQUENCE [LARGE SCALE GENOMIC DNA]</scope>
    <source>
        <strain evidence="1 2">DSM 41654</strain>
    </source>
</reference>
<name>A0A7W7W009_KITKI</name>
<evidence type="ECO:0000313" key="2">
    <source>
        <dbReference type="Proteomes" id="UP000540506"/>
    </source>
</evidence>
<comment type="caution">
    <text evidence="1">The sequence shown here is derived from an EMBL/GenBank/DDBJ whole genome shotgun (WGS) entry which is preliminary data.</text>
</comment>
<evidence type="ECO:0000313" key="1">
    <source>
        <dbReference type="EMBL" id="MBB4928678.1"/>
    </source>
</evidence>
<dbReference type="Proteomes" id="UP000540506">
    <property type="component" value="Unassembled WGS sequence"/>
</dbReference>
<organism evidence="1 2">
    <name type="scientific">Kitasatospora kifunensis</name>
    <name type="common">Streptomyces kifunensis</name>
    <dbReference type="NCBI Taxonomy" id="58351"/>
    <lineage>
        <taxon>Bacteria</taxon>
        <taxon>Bacillati</taxon>
        <taxon>Actinomycetota</taxon>
        <taxon>Actinomycetes</taxon>
        <taxon>Kitasatosporales</taxon>
        <taxon>Streptomycetaceae</taxon>
        <taxon>Kitasatospora</taxon>
    </lineage>
</organism>
<sequence>MLAAHEITVDLRLPEHADSPVLTDHAGNPVPLAALPGGDRRFRVHLAAGARYRLSCRSSAAPG</sequence>
<gene>
    <name evidence="1" type="ORF">FHR34_007775</name>
</gene>
<keyword evidence="2" id="KW-1185">Reference proteome</keyword>
<accession>A0A7W7W009</accession>
<dbReference type="EMBL" id="JACHJV010000003">
    <property type="protein sequence ID" value="MBB4928678.1"/>
    <property type="molecule type" value="Genomic_DNA"/>
</dbReference>